<dbReference type="AlphaFoldDB" id="A0AAD8ITF2"/>
<keyword evidence="4" id="KW-0010">Activator</keyword>
<comment type="caution">
    <text evidence="10">The sequence shown here is derived from an EMBL/GenBank/DDBJ whole genome shotgun (WGS) entry which is preliminary data.</text>
</comment>
<evidence type="ECO:0000256" key="7">
    <source>
        <dbReference type="ARBA" id="ARBA00025911"/>
    </source>
</evidence>
<dbReference type="PROSITE" id="PS51152">
    <property type="entry name" value="NFYA_HAP2_2"/>
    <property type="match status" value="1"/>
</dbReference>
<dbReference type="SMART" id="SM00521">
    <property type="entry name" value="CBF"/>
    <property type="match status" value="1"/>
</dbReference>
<organism evidence="10 11">
    <name type="scientific">Heracleum sosnowskyi</name>
    <dbReference type="NCBI Taxonomy" id="360622"/>
    <lineage>
        <taxon>Eukaryota</taxon>
        <taxon>Viridiplantae</taxon>
        <taxon>Streptophyta</taxon>
        <taxon>Embryophyta</taxon>
        <taxon>Tracheophyta</taxon>
        <taxon>Spermatophyta</taxon>
        <taxon>Magnoliopsida</taxon>
        <taxon>eudicotyledons</taxon>
        <taxon>Gunneridae</taxon>
        <taxon>Pentapetalae</taxon>
        <taxon>asterids</taxon>
        <taxon>campanulids</taxon>
        <taxon>Apiales</taxon>
        <taxon>Apiaceae</taxon>
        <taxon>Apioideae</taxon>
        <taxon>apioid superclade</taxon>
        <taxon>Tordylieae</taxon>
        <taxon>Tordyliinae</taxon>
        <taxon>Heracleum</taxon>
    </lineage>
</organism>
<accession>A0AAD8ITF2</accession>
<comment type="subunit">
    <text evidence="7">Heterotrimeric transcription factor composed of three components, NF-YA, NF-YB and NF-YC. NF-YB and NF-YC must interact and dimerize for NF-YA association and DNA binding.</text>
</comment>
<feature type="compositionally biased region" description="Polar residues" evidence="9">
    <location>
        <begin position="74"/>
        <end position="89"/>
    </location>
</feature>
<feature type="compositionally biased region" description="Polar residues" evidence="9">
    <location>
        <begin position="240"/>
        <end position="250"/>
    </location>
</feature>
<dbReference type="PANTHER" id="PTHR12632">
    <property type="entry name" value="TRANSCRIPTION FACTOR NF-Y ALPHA-RELATED"/>
    <property type="match status" value="1"/>
</dbReference>
<comment type="function">
    <text evidence="8">Component of the sequence-specific heterotrimeric transcription factor (NF-Y) which specifically recognizes a 5'-CCAAT-3' box motif found in the promoters of its target genes.</text>
</comment>
<dbReference type="PRINTS" id="PR00616">
    <property type="entry name" value="CCAATSUBUNTB"/>
</dbReference>
<dbReference type="GO" id="GO:0003700">
    <property type="term" value="F:DNA-binding transcription factor activity"/>
    <property type="evidence" value="ECO:0007669"/>
    <property type="project" value="UniProtKB-UniRule"/>
</dbReference>
<evidence type="ECO:0000256" key="3">
    <source>
        <dbReference type="ARBA" id="ARBA00023125"/>
    </source>
</evidence>
<evidence type="ECO:0000256" key="9">
    <source>
        <dbReference type="SAM" id="MobiDB-lite"/>
    </source>
</evidence>
<feature type="compositionally biased region" description="Polar residues" evidence="9">
    <location>
        <begin position="34"/>
        <end position="55"/>
    </location>
</feature>
<feature type="region of interest" description="Disordered" evidence="9">
    <location>
        <begin position="25"/>
        <end position="105"/>
    </location>
</feature>
<dbReference type="InterPro" id="IPR018362">
    <property type="entry name" value="CCAAT-binding_factor_CS"/>
</dbReference>
<reference evidence="10" key="1">
    <citation type="submission" date="2023-02" db="EMBL/GenBank/DDBJ databases">
        <title>Genome of toxic invasive species Heracleum sosnowskyi carries increased number of genes despite the absence of recent whole-genome duplications.</title>
        <authorList>
            <person name="Schelkunov M."/>
            <person name="Shtratnikova V."/>
            <person name="Makarenko M."/>
            <person name="Klepikova A."/>
            <person name="Omelchenko D."/>
            <person name="Novikova G."/>
            <person name="Obukhova E."/>
            <person name="Bogdanov V."/>
            <person name="Penin A."/>
            <person name="Logacheva M."/>
        </authorList>
    </citation>
    <scope>NUCLEOTIDE SEQUENCE</scope>
    <source>
        <strain evidence="10">Hsosn_3</strain>
        <tissue evidence="10">Leaf</tissue>
    </source>
</reference>
<evidence type="ECO:0000256" key="6">
    <source>
        <dbReference type="ARBA" id="ARBA00023242"/>
    </source>
</evidence>
<sequence>MNSNSGSKNQMEYDSYKVPQSTMCSEPWWHSLGDNPTNPDGLQGNASDTSSQSADGMSHGDGSENEDDGSSESQNTGTMPSEHQNQHVATNLPPGNDGNPPQASQLELVGHSVGYDSNAYYDPYYYRGMMAAYGQPMGHPHLLDAHHARMPLPIDMTQEPVYVNAKQYRAILRRRESRAKAELKRKLIKDRKPYLHESRHRHAIRRARASGGRFAKKSDVDATENPQPTEVKRDDFISSVPAQSAYSSGSEPLPSKCNLNSHQEARGLDTTNAHSYVCQQ</sequence>
<proteinExistence type="inferred from homology"/>
<keyword evidence="11" id="KW-1185">Reference proteome</keyword>
<keyword evidence="2 8" id="KW-0805">Transcription regulation</keyword>
<comment type="subcellular location">
    <subcellularLocation>
        <location evidence="1 8">Nucleus</location>
    </subcellularLocation>
</comment>
<feature type="region of interest" description="Disordered" evidence="9">
    <location>
        <begin position="208"/>
        <end position="268"/>
    </location>
</feature>
<evidence type="ECO:0000313" key="11">
    <source>
        <dbReference type="Proteomes" id="UP001237642"/>
    </source>
</evidence>
<name>A0AAD8ITF2_9APIA</name>
<keyword evidence="5 8" id="KW-0804">Transcription</keyword>
<protein>
    <recommendedName>
        <fullName evidence="8">Nuclear transcription factor Y subunit</fullName>
    </recommendedName>
</protein>
<evidence type="ECO:0000256" key="4">
    <source>
        <dbReference type="ARBA" id="ARBA00023159"/>
    </source>
</evidence>
<comment type="similarity">
    <text evidence="8">Belongs to the NFYA/HAP2 subunit family.</text>
</comment>
<reference evidence="10" key="2">
    <citation type="submission" date="2023-05" db="EMBL/GenBank/DDBJ databases">
        <authorList>
            <person name="Schelkunov M.I."/>
        </authorList>
    </citation>
    <scope>NUCLEOTIDE SEQUENCE</scope>
    <source>
        <strain evidence="10">Hsosn_3</strain>
        <tissue evidence="10">Leaf</tissue>
    </source>
</reference>
<dbReference type="Gene3D" id="6.10.250.2430">
    <property type="match status" value="1"/>
</dbReference>
<evidence type="ECO:0000256" key="5">
    <source>
        <dbReference type="ARBA" id="ARBA00023163"/>
    </source>
</evidence>
<keyword evidence="6 8" id="KW-0539">Nucleus</keyword>
<gene>
    <name evidence="10" type="ORF">POM88_018987</name>
</gene>
<dbReference type="InterPro" id="IPR001289">
    <property type="entry name" value="NFYA"/>
</dbReference>
<dbReference type="Pfam" id="PF02045">
    <property type="entry name" value="CBFB_NFYA"/>
    <property type="match status" value="1"/>
</dbReference>
<dbReference type="GO" id="GO:0016602">
    <property type="term" value="C:CCAAT-binding factor complex"/>
    <property type="evidence" value="ECO:0007669"/>
    <property type="project" value="InterPro"/>
</dbReference>
<dbReference type="EMBL" id="JAUIZM010000004">
    <property type="protein sequence ID" value="KAK1390809.1"/>
    <property type="molecule type" value="Genomic_DNA"/>
</dbReference>
<dbReference type="GO" id="GO:0003677">
    <property type="term" value="F:DNA binding"/>
    <property type="evidence" value="ECO:0007669"/>
    <property type="project" value="UniProtKB-KW"/>
</dbReference>
<evidence type="ECO:0000256" key="1">
    <source>
        <dbReference type="ARBA" id="ARBA00004123"/>
    </source>
</evidence>
<dbReference type="Proteomes" id="UP001237642">
    <property type="component" value="Unassembled WGS sequence"/>
</dbReference>
<keyword evidence="3 8" id="KW-0238">DNA-binding</keyword>
<evidence type="ECO:0000256" key="8">
    <source>
        <dbReference type="RuleBase" id="RU367155"/>
    </source>
</evidence>
<evidence type="ECO:0000313" key="10">
    <source>
        <dbReference type="EMBL" id="KAK1390809.1"/>
    </source>
</evidence>
<dbReference type="PROSITE" id="PS00686">
    <property type="entry name" value="NFYA_HAP2_1"/>
    <property type="match status" value="1"/>
</dbReference>
<evidence type="ECO:0000256" key="2">
    <source>
        <dbReference type="ARBA" id="ARBA00023015"/>
    </source>
</evidence>